<sequence length="118" mass="13436">MLYTSNTFLGYKLGCIDNIILSKFLQITVIIPWSFKLVERKYPIPLQCFLNPKIELVAAAIMCTALFLLALTMEFQVAERAYYPIRGYGIILLLSPLLATAAITCLYAQKMLYRVSIF</sequence>
<dbReference type="EMBL" id="HBUF01565644">
    <property type="protein sequence ID" value="CAG6764400.1"/>
    <property type="molecule type" value="Transcribed_RNA"/>
</dbReference>
<evidence type="ECO:0000313" key="2">
    <source>
        <dbReference type="EMBL" id="CAG6764399.1"/>
    </source>
</evidence>
<dbReference type="EMBL" id="HBUF01565643">
    <property type="protein sequence ID" value="CAG6764399.1"/>
    <property type="molecule type" value="Transcribed_RNA"/>
</dbReference>
<reference evidence="2" key="1">
    <citation type="submission" date="2021-05" db="EMBL/GenBank/DDBJ databases">
        <authorList>
            <person name="Alioto T."/>
            <person name="Alioto T."/>
            <person name="Gomez Garrido J."/>
        </authorList>
    </citation>
    <scope>NUCLEOTIDE SEQUENCE</scope>
</reference>
<feature type="transmembrane region" description="Helical" evidence="1">
    <location>
        <begin position="85"/>
        <end position="108"/>
    </location>
</feature>
<organism evidence="2">
    <name type="scientific">Cacopsylla melanoneura</name>
    <dbReference type="NCBI Taxonomy" id="428564"/>
    <lineage>
        <taxon>Eukaryota</taxon>
        <taxon>Metazoa</taxon>
        <taxon>Ecdysozoa</taxon>
        <taxon>Arthropoda</taxon>
        <taxon>Hexapoda</taxon>
        <taxon>Insecta</taxon>
        <taxon>Pterygota</taxon>
        <taxon>Neoptera</taxon>
        <taxon>Paraneoptera</taxon>
        <taxon>Hemiptera</taxon>
        <taxon>Sternorrhyncha</taxon>
        <taxon>Psylloidea</taxon>
        <taxon>Psyllidae</taxon>
        <taxon>Psyllinae</taxon>
        <taxon>Cacopsylla</taxon>
    </lineage>
</organism>
<keyword evidence="1" id="KW-0812">Transmembrane</keyword>
<feature type="transmembrane region" description="Helical" evidence="1">
    <location>
        <begin position="16"/>
        <end position="35"/>
    </location>
</feature>
<proteinExistence type="predicted"/>
<accession>A0A8D9ETG1</accession>
<keyword evidence="1" id="KW-1133">Transmembrane helix</keyword>
<dbReference type="AlphaFoldDB" id="A0A8D9ETG1"/>
<name>A0A8D9ETG1_9HEMI</name>
<feature type="transmembrane region" description="Helical" evidence="1">
    <location>
        <begin position="56"/>
        <end position="73"/>
    </location>
</feature>
<evidence type="ECO:0000256" key="1">
    <source>
        <dbReference type="SAM" id="Phobius"/>
    </source>
</evidence>
<keyword evidence="1" id="KW-0472">Membrane</keyword>
<protein>
    <submittedName>
        <fullName evidence="2">Uncharacterized protein</fullName>
    </submittedName>
</protein>